<proteinExistence type="predicted"/>
<organism evidence="2 3">
    <name type="scientific">Luteimonas gilva</name>
    <dbReference type="NCBI Taxonomy" id="2572684"/>
    <lineage>
        <taxon>Bacteria</taxon>
        <taxon>Pseudomonadati</taxon>
        <taxon>Pseudomonadota</taxon>
        <taxon>Gammaproteobacteria</taxon>
        <taxon>Lysobacterales</taxon>
        <taxon>Lysobacteraceae</taxon>
        <taxon>Luteimonas</taxon>
    </lineage>
</organism>
<feature type="transmembrane region" description="Helical" evidence="1">
    <location>
        <begin position="44"/>
        <end position="61"/>
    </location>
</feature>
<reference evidence="2 3" key="1">
    <citation type="submission" date="2019-04" db="EMBL/GenBank/DDBJ databases">
        <title>Reference strain of H23.</title>
        <authorList>
            <person name="Luo X."/>
        </authorList>
    </citation>
    <scope>NUCLEOTIDE SEQUENCE [LARGE SCALE GENOMIC DNA]</scope>
    <source>
        <strain evidence="2 3">H23</strain>
    </source>
</reference>
<name>A0A4U5JN61_9GAMM</name>
<protein>
    <submittedName>
        <fullName evidence="2">Ketosynthase</fullName>
    </submittedName>
</protein>
<keyword evidence="1" id="KW-0812">Transmembrane</keyword>
<dbReference type="AlphaFoldDB" id="A0A4U5JN61"/>
<feature type="transmembrane region" description="Helical" evidence="1">
    <location>
        <begin position="122"/>
        <end position="144"/>
    </location>
</feature>
<accession>A0A4U5JN61</accession>
<dbReference type="OrthoDB" id="6023795at2"/>
<sequence>MALALAYSVVAHIASARHDGPLAVCALAILLLMLLAAPLSQRRFWAWAALAAGLAALLWLARSPYAQVPILLVPTAFVALVAYWFGRSLVSGRTPLISKIVAAMEDEPPSPELLRYTRGLTAAWAIALGVLASLNLGLALIAVPDGLLAQFGAHPPLTVTETQWSWFANIFNYGIIGGFFAVEFAIRKRRFPGRYHNFADFLRRLRGLGPAFWRDFLR</sequence>
<evidence type="ECO:0000313" key="3">
    <source>
        <dbReference type="Proteomes" id="UP000308707"/>
    </source>
</evidence>
<feature type="transmembrane region" description="Helical" evidence="1">
    <location>
        <begin position="67"/>
        <end position="86"/>
    </location>
</feature>
<dbReference type="EMBL" id="SZUA01000002">
    <property type="protein sequence ID" value="TKR31122.1"/>
    <property type="molecule type" value="Genomic_DNA"/>
</dbReference>
<gene>
    <name evidence="2" type="ORF">FCE95_09535</name>
</gene>
<comment type="caution">
    <text evidence="2">The sequence shown here is derived from an EMBL/GenBank/DDBJ whole genome shotgun (WGS) entry which is preliminary data.</text>
</comment>
<feature type="transmembrane region" description="Helical" evidence="1">
    <location>
        <begin position="164"/>
        <end position="186"/>
    </location>
</feature>
<keyword evidence="3" id="KW-1185">Reference proteome</keyword>
<keyword evidence="1" id="KW-0472">Membrane</keyword>
<dbReference type="Proteomes" id="UP000308707">
    <property type="component" value="Unassembled WGS sequence"/>
</dbReference>
<evidence type="ECO:0000313" key="2">
    <source>
        <dbReference type="EMBL" id="TKR31122.1"/>
    </source>
</evidence>
<evidence type="ECO:0000256" key="1">
    <source>
        <dbReference type="SAM" id="Phobius"/>
    </source>
</evidence>
<keyword evidence="1" id="KW-1133">Transmembrane helix</keyword>
<feature type="transmembrane region" description="Helical" evidence="1">
    <location>
        <begin position="20"/>
        <end position="37"/>
    </location>
</feature>